<sequence length="73" mass="7724">MNEFEITIGRQTVKLTMEDVANIESAVLAASKKPGEKVFRGHVSASMAMTATGSGSARHFSDTGAESYILADC</sequence>
<gene>
    <name evidence="1" type="ORF">SAMN04244579_04317</name>
</gene>
<dbReference type="EMBL" id="FNYO01000100">
    <property type="protein sequence ID" value="SEJ42841.1"/>
    <property type="molecule type" value="Genomic_DNA"/>
</dbReference>
<evidence type="ECO:0000313" key="2">
    <source>
        <dbReference type="Proteomes" id="UP000199005"/>
    </source>
</evidence>
<accession>A0A1H6YNI3</accession>
<evidence type="ECO:0000313" key="1">
    <source>
        <dbReference type="EMBL" id="SEJ42841.1"/>
    </source>
</evidence>
<reference evidence="1 2" key="1">
    <citation type="submission" date="2016-10" db="EMBL/GenBank/DDBJ databases">
        <authorList>
            <person name="de Groot N.N."/>
        </authorList>
    </citation>
    <scope>NUCLEOTIDE SEQUENCE [LARGE SCALE GENOMIC DNA]</scope>
    <source>
        <strain evidence="1 2">DSM 1041</strain>
    </source>
</reference>
<protein>
    <submittedName>
        <fullName evidence="1">Uncharacterized protein</fullName>
    </submittedName>
</protein>
<dbReference type="Proteomes" id="UP000199005">
    <property type="component" value="Unassembled WGS sequence"/>
</dbReference>
<proteinExistence type="predicted"/>
<dbReference type="STRING" id="170623.SAMN04244579_04317"/>
<name>A0A1H6YNI3_9GAMM</name>
<dbReference type="AlphaFoldDB" id="A0A1H6YNI3"/>
<dbReference type="RefSeq" id="WP_090902795.1">
    <property type="nucleotide sequence ID" value="NZ_FNYO01000100.1"/>
</dbReference>
<organism evidence="1 2">
    <name type="scientific">Azotobacter beijerinckii</name>
    <dbReference type="NCBI Taxonomy" id="170623"/>
    <lineage>
        <taxon>Bacteria</taxon>
        <taxon>Pseudomonadati</taxon>
        <taxon>Pseudomonadota</taxon>
        <taxon>Gammaproteobacteria</taxon>
        <taxon>Pseudomonadales</taxon>
        <taxon>Pseudomonadaceae</taxon>
        <taxon>Azotobacter</taxon>
    </lineage>
</organism>